<sequence>MLKNSTTHSTIIIWKSHYIPSVTYLVWTFVDILLVMETKHSIMIREARDESVMAIRNLQHLFEIQEEDALELDRVVDTINHYRGLRFPKEDPKHPGPSTVQSLPVIKDSPKLKSTMKLAPERPKYVMSIKHPNNEARCER</sequence>
<gene>
    <name evidence="3" type="ORF">AFUS01_LOCUS29559</name>
</gene>
<name>A0A8J2PMP2_9HEXA</name>
<keyword evidence="2" id="KW-0472">Membrane</keyword>
<reference evidence="3" key="1">
    <citation type="submission" date="2021-06" db="EMBL/GenBank/DDBJ databases">
        <authorList>
            <person name="Hodson N. C."/>
            <person name="Mongue J. A."/>
            <person name="Jaron S. K."/>
        </authorList>
    </citation>
    <scope>NUCLEOTIDE SEQUENCE</scope>
</reference>
<feature type="region of interest" description="Disordered" evidence="1">
    <location>
        <begin position="86"/>
        <end position="105"/>
    </location>
</feature>
<feature type="non-terminal residue" evidence="3">
    <location>
        <position position="1"/>
    </location>
</feature>
<feature type="transmembrane region" description="Helical" evidence="2">
    <location>
        <begin position="18"/>
        <end position="36"/>
    </location>
</feature>
<evidence type="ECO:0000256" key="1">
    <source>
        <dbReference type="SAM" id="MobiDB-lite"/>
    </source>
</evidence>
<organism evidence="3 4">
    <name type="scientific">Allacma fusca</name>
    <dbReference type="NCBI Taxonomy" id="39272"/>
    <lineage>
        <taxon>Eukaryota</taxon>
        <taxon>Metazoa</taxon>
        <taxon>Ecdysozoa</taxon>
        <taxon>Arthropoda</taxon>
        <taxon>Hexapoda</taxon>
        <taxon>Collembola</taxon>
        <taxon>Symphypleona</taxon>
        <taxon>Sminthuridae</taxon>
        <taxon>Allacma</taxon>
    </lineage>
</organism>
<accession>A0A8J2PMP2</accession>
<dbReference type="EMBL" id="CAJVCH010439016">
    <property type="protein sequence ID" value="CAG7819089.1"/>
    <property type="molecule type" value="Genomic_DNA"/>
</dbReference>
<keyword evidence="2" id="KW-1133">Transmembrane helix</keyword>
<evidence type="ECO:0000313" key="4">
    <source>
        <dbReference type="Proteomes" id="UP000708208"/>
    </source>
</evidence>
<keyword evidence="4" id="KW-1185">Reference proteome</keyword>
<keyword evidence="2" id="KW-0812">Transmembrane</keyword>
<dbReference type="Proteomes" id="UP000708208">
    <property type="component" value="Unassembled WGS sequence"/>
</dbReference>
<protein>
    <submittedName>
        <fullName evidence="3">Uncharacterized protein</fullName>
    </submittedName>
</protein>
<dbReference type="AlphaFoldDB" id="A0A8J2PMP2"/>
<comment type="caution">
    <text evidence="3">The sequence shown here is derived from an EMBL/GenBank/DDBJ whole genome shotgun (WGS) entry which is preliminary data.</text>
</comment>
<evidence type="ECO:0000313" key="3">
    <source>
        <dbReference type="EMBL" id="CAG7819089.1"/>
    </source>
</evidence>
<proteinExistence type="predicted"/>
<evidence type="ECO:0000256" key="2">
    <source>
        <dbReference type="SAM" id="Phobius"/>
    </source>
</evidence>